<dbReference type="Gene3D" id="1.20.1280.50">
    <property type="match status" value="1"/>
</dbReference>
<dbReference type="EMBL" id="JABFTP020000144">
    <property type="protein sequence ID" value="KAL3280987.1"/>
    <property type="molecule type" value="Genomic_DNA"/>
</dbReference>
<dbReference type="InterPro" id="IPR036047">
    <property type="entry name" value="F-box-like_dom_sf"/>
</dbReference>
<accession>A0ABD2NQI0</accession>
<dbReference type="InterPro" id="IPR001810">
    <property type="entry name" value="F-box_dom"/>
</dbReference>
<dbReference type="Gene3D" id="3.80.10.10">
    <property type="entry name" value="Ribonuclease Inhibitor"/>
    <property type="match status" value="1"/>
</dbReference>
<sequence length="219" mass="25748">MNKSKKFSLPQSLELSENKSSLFRNEFENTVKGYNRLPEDVLLRIFSHLNQKDLNSVQQVCQKWKQGALNPSLWKNLKFQGLHTTESVNMAMRKIWMFEQLEEIYIKDVMEASALLRQIYRCLPNLQYLIIRYCDNLSCQTMKAVLRKCKNLKLLDLKGTSFRDISFYDYLPRLEHLKVLNLSDNASLTTKDMIDISLNCRNLEEFYVSLLKTDTKISS</sequence>
<evidence type="ECO:0000259" key="1">
    <source>
        <dbReference type="PROSITE" id="PS50181"/>
    </source>
</evidence>
<name>A0ABD2NQI0_9CUCU</name>
<dbReference type="PANTHER" id="PTHR20933:SF4">
    <property type="entry name" value="F-BOX INVOLVED IN POLYQ PATHOGENESIS, ISOFORM A"/>
    <property type="match status" value="1"/>
</dbReference>
<gene>
    <name evidence="2" type="ORF">HHI36_004212</name>
</gene>
<proteinExistence type="predicted"/>
<dbReference type="Proteomes" id="UP001516400">
    <property type="component" value="Unassembled WGS sequence"/>
</dbReference>
<keyword evidence="3" id="KW-1185">Reference proteome</keyword>
<reference evidence="2 3" key="1">
    <citation type="journal article" date="2021" name="BMC Biol.">
        <title>Horizontally acquired antibacterial genes associated with adaptive radiation of ladybird beetles.</title>
        <authorList>
            <person name="Li H.S."/>
            <person name="Tang X.F."/>
            <person name="Huang Y.H."/>
            <person name="Xu Z.Y."/>
            <person name="Chen M.L."/>
            <person name="Du X.Y."/>
            <person name="Qiu B.Y."/>
            <person name="Chen P.T."/>
            <person name="Zhang W."/>
            <person name="Slipinski A."/>
            <person name="Escalona H.E."/>
            <person name="Waterhouse R.M."/>
            <person name="Zwick A."/>
            <person name="Pang H."/>
        </authorList>
    </citation>
    <scope>NUCLEOTIDE SEQUENCE [LARGE SCALE GENOMIC DNA]</scope>
    <source>
        <strain evidence="2">SYSU2018</strain>
    </source>
</reference>
<feature type="domain" description="F-box" evidence="1">
    <location>
        <begin position="31"/>
        <end position="77"/>
    </location>
</feature>
<protein>
    <recommendedName>
        <fullName evidence="1">F-box domain-containing protein</fullName>
    </recommendedName>
</protein>
<dbReference type="SMART" id="SM00256">
    <property type="entry name" value="FBOX"/>
    <property type="match status" value="1"/>
</dbReference>
<dbReference type="PANTHER" id="PTHR20933">
    <property type="entry name" value="F-BOX ONLY PROTEIN 33"/>
    <property type="match status" value="1"/>
</dbReference>
<dbReference type="SUPFAM" id="SSF52047">
    <property type="entry name" value="RNI-like"/>
    <property type="match status" value="1"/>
</dbReference>
<comment type="caution">
    <text evidence="2">The sequence shown here is derived from an EMBL/GenBank/DDBJ whole genome shotgun (WGS) entry which is preliminary data.</text>
</comment>
<organism evidence="2 3">
    <name type="scientific">Cryptolaemus montrouzieri</name>
    <dbReference type="NCBI Taxonomy" id="559131"/>
    <lineage>
        <taxon>Eukaryota</taxon>
        <taxon>Metazoa</taxon>
        <taxon>Ecdysozoa</taxon>
        <taxon>Arthropoda</taxon>
        <taxon>Hexapoda</taxon>
        <taxon>Insecta</taxon>
        <taxon>Pterygota</taxon>
        <taxon>Neoptera</taxon>
        <taxon>Endopterygota</taxon>
        <taxon>Coleoptera</taxon>
        <taxon>Polyphaga</taxon>
        <taxon>Cucujiformia</taxon>
        <taxon>Coccinelloidea</taxon>
        <taxon>Coccinellidae</taxon>
        <taxon>Scymninae</taxon>
        <taxon>Scymnini</taxon>
        <taxon>Cryptolaemus</taxon>
    </lineage>
</organism>
<evidence type="ECO:0000313" key="3">
    <source>
        <dbReference type="Proteomes" id="UP001516400"/>
    </source>
</evidence>
<dbReference type="AlphaFoldDB" id="A0ABD2NQI0"/>
<evidence type="ECO:0000313" key="2">
    <source>
        <dbReference type="EMBL" id="KAL3280987.1"/>
    </source>
</evidence>
<dbReference type="Pfam" id="PF12937">
    <property type="entry name" value="F-box-like"/>
    <property type="match status" value="1"/>
</dbReference>
<dbReference type="PROSITE" id="PS50181">
    <property type="entry name" value="FBOX"/>
    <property type="match status" value="1"/>
</dbReference>
<dbReference type="SUPFAM" id="SSF81383">
    <property type="entry name" value="F-box domain"/>
    <property type="match status" value="1"/>
</dbReference>
<dbReference type="InterPro" id="IPR032675">
    <property type="entry name" value="LRR_dom_sf"/>
</dbReference>